<accession>A0ABU2JWD3</accession>
<comment type="caution">
    <text evidence="3">The sequence shown here is derived from an EMBL/GenBank/DDBJ whole genome shotgun (WGS) entry which is preliminary data.</text>
</comment>
<evidence type="ECO:0000256" key="1">
    <source>
        <dbReference type="SAM" id="MobiDB-lite"/>
    </source>
</evidence>
<dbReference type="InterPro" id="IPR006938">
    <property type="entry name" value="DUF624"/>
</dbReference>
<sequence length="273" mass="28107">MTSTTTATDREEGPPAPTAGAASATLGLPAAPPRPSGWGDAPPASGAAGRCRAAGRAGTPLTTAADWFLWVLSLSAFWAVFTLAGGVLLGVAPASVAAATLVRERVLGRRDRIWRDGARIWARGFLASQLAVFPLVFVTVTLAANYLWFSALGPGATGGRLLTLAGFALAGTALAWAAPLAAHYTVPPWRVTPLATRLVLARPASSVLLAFTALGLSYAVAAVPVLGAVAIGGWWAASTCLCLRFFADNEERRTEPRAAAPALALPTQPLSTR</sequence>
<feature type="compositionally biased region" description="Low complexity" evidence="1">
    <location>
        <begin position="18"/>
        <end position="29"/>
    </location>
</feature>
<feature type="transmembrane region" description="Helical" evidence="2">
    <location>
        <begin position="161"/>
        <end position="186"/>
    </location>
</feature>
<dbReference type="EMBL" id="JAVREO010000014">
    <property type="protein sequence ID" value="MDT0269046.1"/>
    <property type="molecule type" value="Genomic_DNA"/>
</dbReference>
<feature type="transmembrane region" description="Helical" evidence="2">
    <location>
        <begin position="123"/>
        <end position="149"/>
    </location>
</feature>
<name>A0ABU2JWD3_9ACTN</name>
<protein>
    <submittedName>
        <fullName evidence="3">DUF624 domain-containing protein</fullName>
    </submittedName>
</protein>
<feature type="transmembrane region" description="Helical" evidence="2">
    <location>
        <begin position="198"/>
        <end position="219"/>
    </location>
</feature>
<keyword evidence="2" id="KW-1133">Transmembrane helix</keyword>
<organism evidence="3 4">
    <name type="scientific">Streptomyces chisholmiae</name>
    <dbReference type="NCBI Taxonomy" id="3075540"/>
    <lineage>
        <taxon>Bacteria</taxon>
        <taxon>Bacillati</taxon>
        <taxon>Actinomycetota</taxon>
        <taxon>Actinomycetes</taxon>
        <taxon>Kitasatosporales</taxon>
        <taxon>Streptomycetaceae</taxon>
        <taxon>Streptomyces</taxon>
    </lineage>
</organism>
<keyword evidence="2" id="KW-0472">Membrane</keyword>
<gene>
    <name evidence="3" type="ORF">RM844_22425</name>
</gene>
<keyword evidence="2" id="KW-0812">Transmembrane</keyword>
<reference evidence="4" key="1">
    <citation type="submission" date="2023-07" db="EMBL/GenBank/DDBJ databases">
        <title>30 novel species of actinomycetes from the DSMZ collection.</title>
        <authorList>
            <person name="Nouioui I."/>
        </authorList>
    </citation>
    <scope>NUCLEOTIDE SEQUENCE [LARGE SCALE GENOMIC DNA]</scope>
    <source>
        <strain evidence="4">DSM 44915</strain>
    </source>
</reference>
<evidence type="ECO:0000313" key="4">
    <source>
        <dbReference type="Proteomes" id="UP001183410"/>
    </source>
</evidence>
<proteinExistence type="predicted"/>
<feature type="region of interest" description="Disordered" evidence="1">
    <location>
        <begin position="1"/>
        <end position="51"/>
    </location>
</feature>
<evidence type="ECO:0000256" key="2">
    <source>
        <dbReference type="SAM" id="Phobius"/>
    </source>
</evidence>
<feature type="compositionally biased region" description="Low complexity" evidence="1">
    <location>
        <begin position="41"/>
        <end position="51"/>
    </location>
</feature>
<evidence type="ECO:0000313" key="3">
    <source>
        <dbReference type="EMBL" id="MDT0269046.1"/>
    </source>
</evidence>
<feature type="transmembrane region" description="Helical" evidence="2">
    <location>
        <begin position="225"/>
        <end position="247"/>
    </location>
</feature>
<keyword evidence="4" id="KW-1185">Reference proteome</keyword>
<dbReference type="Pfam" id="PF04854">
    <property type="entry name" value="DUF624"/>
    <property type="match status" value="1"/>
</dbReference>
<feature type="transmembrane region" description="Helical" evidence="2">
    <location>
        <begin position="76"/>
        <end position="102"/>
    </location>
</feature>
<dbReference type="RefSeq" id="WP_311669133.1">
    <property type="nucleotide sequence ID" value="NZ_JAVREO010000014.1"/>
</dbReference>
<dbReference type="Proteomes" id="UP001183410">
    <property type="component" value="Unassembled WGS sequence"/>
</dbReference>